<organism evidence="1 2">
    <name type="scientific">Mucispirillum schaedleri ASF457</name>
    <dbReference type="NCBI Taxonomy" id="1379858"/>
    <lineage>
        <taxon>Bacteria</taxon>
        <taxon>Pseudomonadati</taxon>
        <taxon>Deferribacterota</taxon>
        <taxon>Deferribacteres</taxon>
        <taxon>Deferribacterales</taxon>
        <taxon>Mucispirillaceae</taxon>
        <taxon>Mucispirillum</taxon>
    </lineage>
</organism>
<dbReference type="PANTHER" id="PTHR34071">
    <property type="entry name" value="5-NITROIMIDAZOLE ANTIBIOTICS RESISTANCE PROTEIN, NIMA-FAMILY-RELATED PROTEIN-RELATED"/>
    <property type="match status" value="1"/>
</dbReference>
<dbReference type="InterPro" id="IPR012349">
    <property type="entry name" value="Split_barrel_FMN-bd"/>
</dbReference>
<gene>
    <name evidence="1" type="ORF">N508_001469</name>
</gene>
<evidence type="ECO:0000313" key="2">
    <source>
        <dbReference type="Proteomes" id="UP000017429"/>
    </source>
</evidence>
<dbReference type="Pfam" id="PF12900">
    <property type="entry name" value="Pyridox_ox_2"/>
    <property type="match status" value="1"/>
</dbReference>
<dbReference type="OrthoDB" id="9794935at2"/>
<dbReference type="eggNOG" id="COG3467">
    <property type="taxonomic scope" value="Bacteria"/>
</dbReference>
<reference evidence="1" key="2">
    <citation type="submission" date="2022-05" db="EMBL/GenBank/DDBJ databases">
        <authorList>
            <person name="Proctor A.L."/>
            <person name="Phillips G.J."/>
            <person name="Wannemuehler M.J."/>
        </authorList>
    </citation>
    <scope>NUCLEOTIDE SEQUENCE</scope>
    <source>
        <strain evidence="1">ASF457</strain>
    </source>
</reference>
<dbReference type="SUPFAM" id="SSF50475">
    <property type="entry name" value="FMN-binding split barrel"/>
    <property type="match status" value="1"/>
</dbReference>
<dbReference type="EMBL" id="CP097562">
    <property type="protein sequence ID" value="USF24383.1"/>
    <property type="molecule type" value="Genomic_DNA"/>
</dbReference>
<keyword evidence="2" id="KW-1185">Reference proteome</keyword>
<reference evidence="1" key="3">
    <citation type="submission" date="2022-06" db="EMBL/GenBank/DDBJ databases">
        <title>Resources to Facilitate Use of the Altered Schaedler Flora (ASF) Mouse Model to Study Microbiome Function.</title>
        <authorList>
            <person name="Proctor A."/>
            <person name="Parvinroo S."/>
            <person name="Richie T."/>
            <person name="Jia X."/>
            <person name="Lee S.T.M."/>
            <person name="Karp P.D."/>
            <person name="Paley S."/>
            <person name="Kostic A.D."/>
            <person name="Pierre J.F."/>
            <person name="Wannemuehler M.J."/>
            <person name="Phillips G.J."/>
        </authorList>
    </citation>
    <scope>NUCLEOTIDE SEQUENCE</scope>
    <source>
        <strain evidence="1">ASF457</strain>
    </source>
</reference>
<dbReference type="KEGG" id="msch:N508_001469"/>
<dbReference type="PANTHER" id="PTHR34071:SF2">
    <property type="entry name" value="FLAVIN-NUCLEOTIDE-BINDING PROTEIN"/>
    <property type="match status" value="1"/>
</dbReference>
<dbReference type="AlphaFoldDB" id="V2QGC9"/>
<evidence type="ECO:0000313" key="1">
    <source>
        <dbReference type="EMBL" id="USF24383.1"/>
    </source>
</evidence>
<dbReference type="RefSeq" id="WP_023275766.1">
    <property type="nucleotide sequence ID" value="NZ_CP097562.1"/>
</dbReference>
<dbReference type="Proteomes" id="UP000017429">
    <property type="component" value="Chromosome"/>
</dbReference>
<accession>V2QGC9</accession>
<dbReference type="Gene3D" id="2.30.110.10">
    <property type="entry name" value="Electron Transport, Fmn-binding Protein, Chain A"/>
    <property type="match status" value="1"/>
</dbReference>
<reference evidence="1" key="1">
    <citation type="journal article" date="2014" name="Genome Announc.">
        <title>Draft genome sequences of the altered schaedler flora, a defined bacterial community from gnotobiotic mice.</title>
        <authorList>
            <person name="Wannemuehler M.J."/>
            <person name="Overstreet A.M."/>
            <person name="Ward D.V."/>
            <person name="Phillips G.J."/>
        </authorList>
    </citation>
    <scope>NUCLEOTIDE SEQUENCE</scope>
    <source>
        <strain evidence="1">ASF457</strain>
    </source>
</reference>
<protein>
    <submittedName>
        <fullName evidence="1">Uncharacterized protein</fullName>
    </submittedName>
</protein>
<proteinExistence type="predicted"/>
<name>V2QGC9_9BACT</name>
<dbReference type="InterPro" id="IPR024747">
    <property type="entry name" value="Pyridox_Oxase-rel"/>
</dbReference>
<sequence>MSKKERIVTDYNIKTATLKSMDIIRLGLVDNGISYIVPVNFAYYNNAIYFHTGLKGRKIPLLKKSEKISFQADRFDSLKTHDTACGHSSYFASIHGEGIPVFLESKEDKYFGLDLLMEKYTGKKWNDFSEKILNVTNVIRIDITKLEAVIHKPKDL</sequence>